<dbReference type="SUPFAM" id="SSF57850">
    <property type="entry name" value="RING/U-box"/>
    <property type="match status" value="1"/>
</dbReference>
<evidence type="ECO:0000256" key="4">
    <source>
        <dbReference type="PROSITE-ProRule" id="PRU00175"/>
    </source>
</evidence>
<keyword evidence="3" id="KW-0862">Zinc</keyword>
<dbReference type="PROSITE" id="PS50089">
    <property type="entry name" value="ZF_RING_2"/>
    <property type="match status" value="1"/>
</dbReference>
<reference evidence="6" key="2">
    <citation type="submission" date="2025-09" db="UniProtKB">
        <authorList>
            <consortium name="Ensembl"/>
        </authorList>
    </citation>
    <scope>IDENTIFICATION</scope>
</reference>
<proteinExistence type="predicted"/>
<dbReference type="GO" id="GO:0008270">
    <property type="term" value="F:zinc ion binding"/>
    <property type="evidence" value="ECO:0007669"/>
    <property type="project" value="UniProtKB-KW"/>
</dbReference>
<feature type="domain" description="RING-type" evidence="5">
    <location>
        <begin position="12"/>
        <end position="51"/>
    </location>
</feature>
<evidence type="ECO:0000256" key="2">
    <source>
        <dbReference type="ARBA" id="ARBA00022771"/>
    </source>
</evidence>
<sequence length="80" mass="9060">WHSLWSTSCSPCPICLGEPKDPVCLPCNHVFCHKCISLWLVPAQMHCPYCRVAVEDVELTVSEELRYSSHPLQVQVSTFS</sequence>
<evidence type="ECO:0000313" key="7">
    <source>
        <dbReference type="Proteomes" id="UP000694401"/>
    </source>
</evidence>
<dbReference type="Ensembl" id="ENSZLMT00000002845.1">
    <property type="protein sequence ID" value="ENSZLMP00000002741.1"/>
    <property type="gene ID" value="ENSZLMG00000002027.1"/>
</dbReference>
<dbReference type="SMART" id="SM00184">
    <property type="entry name" value="RING"/>
    <property type="match status" value="1"/>
</dbReference>
<dbReference type="Pfam" id="PF13920">
    <property type="entry name" value="zf-C3HC4_3"/>
    <property type="match status" value="1"/>
</dbReference>
<dbReference type="InterPro" id="IPR001841">
    <property type="entry name" value="Znf_RING"/>
</dbReference>
<keyword evidence="2 4" id="KW-0863">Zinc-finger</keyword>
<protein>
    <recommendedName>
        <fullName evidence="5">RING-type domain-containing protein</fullName>
    </recommendedName>
</protein>
<organism evidence="6 7">
    <name type="scientific">Zosterops lateralis melanops</name>
    <dbReference type="NCBI Taxonomy" id="1220523"/>
    <lineage>
        <taxon>Eukaryota</taxon>
        <taxon>Metazoa</taxon>
        <taxon>Chordata</taxon>
        <taxon>Craniata</taxon>
        <taxon>Vertebrata</taxon>
        <taxon>Euteleostomi</taxon>
        <taxon>Archelosauria</taxon>
        <taxon>Archosauria</taxon>
        <taxon>Dinosauria</taxon>
        <taxon>Saurischia</taxon>
        <taxon>Theropoda</taxon>
        <taxon>Coelurosauria</taxon>
        <taxon>Aves</taxon>
        <taxon>Neognathae</taxon>
        <taxon>Neoaves</taxon>
        <taxon>Telluraves</taxon>
        <taxon>Australaves</taxon>
        <taxon>Passeriformes</taxon>
        <taxon>Sylvioidea</taxon>
        <taxon>Zosteropidae</taxon>
        <taxon>Zosterops</taxon>
    </lineage>
</organism>
<evidence type="ECO:0000256" key="3">
    <source>
        <dbReference type="ARBA" id="ARBA00022833"/>
    </source>
</evidence>
<keyword evidence="7" id="KW-1185">Reference proteome</keyword>
<evidence type="ECO:0000313" key="6">
    <source>
        <dbReference type="Ensembl" id="ENSZLMP00000002741.1"/>
    </source>
</evidence>
<dbReference type="Proteomes" id="UP000694401">
    <property type="component" value="Unassembled WGS sequence"/>
</dbReference>
<dbReference type="AlphaFoldDB" id="A0A8D2NR70"/>
<evidence type="ECO:0000256" key="1">
    <source>
        <dbReference type="ARBA" id="ARBA00022723"/>
    </source>
</evidence>
<keyword evidence="1" id="KW-0479">Metal-binding</keyword>
<reference evidence="6" key="1">
    <citation type="submission" date="2025-08" db="UniProtKB">
        <authorList>
            <consortium name="Ensembl"/>
        </authorList>
    </citation>
    <scope>IDENTIFICATION</scope>
</reference>
<accession>A0A8D2NR70</accession>
<evidence type="ECO:0000259" key="5">
    <source>
        <dbReference type="PROSITE" id="PS50089"/>
    </source>
</evidence>
<name>A0A8D2NR70_ZOSLA</name>
<dbReference type="Gene3D" id="3.30.40.10">
    <property type="entry name" value="Zinc/RING finger domain, C3HC4 (zinc finger)"/>
    <property type="match status" value="1"/>
</dbReference>
<dbReference type="InterPro" id="IPR017907">
    <property type="entry name" value="Znf_RING_CS"/>
</dbReference>
<dbReference type="PROSITE" id="PS00518">
    <property type="entry name" value="ZF_RING_1"/>
    <property type="match status" value="1"/>
</dbReference>
<dbReference type="InterPro" id="IPR013083">
    <property type="entry name" value="Znf_RING/FYVE/PHD"/>
</dbReference>